<dbReference type="HAMAP" id="MF_02210">
    <property type="entry name" value="RimI"/>
    <property type="match status" value="1"/>
</dbReference>
<dbReference type="Pfam" id="PF00583">
    <property type="entry name" value="Acetyltransf_1"/>
    <property type="match status" value="1"/>
</dbReference>
<feature type="active site" description="Proton donor" evidence="5">
    <location>
        <position position="122"/>
    </location>
</feature>
<dbReference type="InterPro" id="IPR016181">
    <property type="entry name" value="Acyl_CoA_acyltransferase"/>
</dbReference>
<organism evidence="8 9">
    <name type="scientific">Thiothrix eikelboomii</name>
    <dbReference type="NCBI Taxonomy" id="92487"/>
    <lineage>
        <taxon>Bacteria</taxon>
        <taxon>Pseudomonadati</taxon>
        <taxon>Pseudomonadota</taxon>
        <taxon>Gammaproteobacteria</taxon>
        <taxon>Thiotrichales</taxon>
        <taxon>Thiotrichaceae</taxon>
        <taxon>Thiothrix</taxon>
    </lineage>
</organism>
<dbReference type="SUPFAM" id="SSF55729">
    <property type="entry name" value="Acyl-CoA N-acyltransferases (Nat)"/>
    <property type="match status" value="1"/>
</dbReference>
<comment type="subcellular location">
    <subcellularLocation>
        <location evidence="5 6">Cytoplasm</location>
    </subcellularLocation>
</comment>
<comment type="function">
    <text evidence="5 6">Acetylates the N-terminal alanine of ribosomal protein bS18.</text>
</comment>
<keyword evidence="9" id="KW-1185">Reference proteome</keyword>
<dbReference type="STRING" id="92487.SAMN02745130_01386"/>
<comment type="caution">
    <text evidence="5">Lacks conserved residue(s) required for the propagation of feature annotation.</text>
</comment>
<comment type="catalytic activity">
    <reaction evidence="5 6">
        <text>N-terminal L-alanyl-[ribosomal protein bS18] + acetyl-CoA = N-terminal N(alpha)-acetyl-L-alanyl-[ribosomal protein bS18] + CoA + H(+)</text>
        <dbReference type="Rhea" id="RHEA:43756"/>
        <dbReference type="Rhea" id="RHEA-COMP:10676"/>
        <dbReference type="Rhea" id="RHEA-COMP:10677"/>
        <dbReference type="ChEBI" id="CHEBI:15378"/>
        <dbReference type="ChEBI" id="CHEBI:57287"/>
        <dbReference type="ChEBI" id="CHEBI:57288"/>
        <dbReference type="ChEBI" id="CHEBI:64718"/>
        <dbReference type="ChEBI" id="CHEBI:83683"/>
        <dbReference type="EC" id="2.3.1.266"/>
    </reaction>
</comment>
<sequence>MSEASSFLPLRPMLTTDLERLMLIERTAYLYPWTIGIFQDCLKQSSYHAYLHELNEEILAYCVLSIAVGELHILNITVAPNRQNQGLGKRLLATAEQIGRSLGAQDCFLEVRPSNTSAIRLYLSQGFNEIGLRKNYYPAKNGRESAILMAKTLI</sequence>
<gene>
    <name evidence="5" type="primary">rimI</name>
    <name evidence="8" type="ORF">SAMN02745130_01386</name>
</gene>
<feature type="binding site" evidence="5">
    <location>
        <position position="115"/>
    </location>
    <ligand>
        <name>acetyl-CoA</name>
        <dbReference type="ChEBI" id="CHEBI:57288"/>
    </ligand>
</feature>
<keyword evidence="3 5" id="KW-0808">Transferase</keyword>
<dbReference type="NCBIfam" id="TIGR01575">
    <property type="entry name" value="rimI"/>
    <property type="match status" value="1"/>
</dbReference>
<keyword evidence="2 5" id="KW-0963">Cytoplasm</keyword>
<dbReference type="Gene3D" id="3.40.630.30">
    <property type="match status" value="1"/>
</dbReference>
<accession>A0A1T4WAN7</accession>
<proteinExistence type="inferred from homology"/>
<dbReference type="EMBL" id="FUYB01000004">
    <property type="protein sequence ID" value="SKA74384.1"/>
    <property type="molecule type" value="Genomic_DNA"/>
</dbReference>
<evidence type="ECO:0000256" key="3">
    <source>
        <dbReference type="ARBA" id="ARBA00022679"/>
    </source>
</evidence>
<dbReference type="RefSeq" id="WP_078921853.1">
    <property type="nucleotide sequence ID" value="NZ_FUYB01000004.1"/>
</dbReference>
<dbReference type="CDD" id="cd04301">
    <property type="entry name" value="NAT_SF"/>
    <property type="match status" value="1"/>
</dbReference>
<dbReference type="InterPro" id="IPR000182">
    <property type="entry name" value="GNAT_dom"/>
</dbReference>
<dbReference type="GO" id="GO:0005737">
    <property type="term" value="C:cytoplasm"/>
    <property type="evidence" value="ECO:0007669"/>
    <property type="project" value="UniProtKB-SubCell"/>
</dbReference>
<evidence type="ECO:0000256" key="1">
    <source>
        <dbReference type="ARBA" id="ARBA00005395"/>
    </source>
</evidence>
<evidence type="ECO:0000256" key="5">
    <source>
        <dbReference type="HAMAP-Rule" id="MF_02210"/>
    </source>
</evidence>
<dbReference type="Proteomes" id="UP000190460">
    <property type="component" value="Unassembled WGS sequence"/>
</dbReference>
<evidence type="ECO:0000313" key="9">
    <source>
        <dbReference type="Proteomes" id="UP000190460"/>
    </source>
</evidence>
<dbReference type="InterPro" id="IPR050680">
    <property type="entry name" value="YpeA/RimI_acetyltransf"/>
</dbReference>
<evidence type="ECO:0000313" key="8">
    <source>
        <dbReference type="EMBL" id="SKA74384.1"/>
    </source>
</evidence>
<dbReference type="PROSITE" id="PS51186">
    <property type="entry name" value="GNAT"/>
    <property type="match status" value="1"/>
</dbReference>
<dbReference type="InterPro" id="IPR006464">
    <property type="entry name" value="AcTrfase_RimI/Ard1"/>
</dbReference>
<feature type="active site" description="Proton acceptor" evidence="5">
    <location>
        <position position="110"/>
    </location>
</feature>
<dbReference type="PANTHER" id="PTHR43420">
    <property type="entry name" value="ACETYLTRANSFERASE"/>
    <property type="match status" value="1"/>
</dbReference>
<name>A0A1T4WAN7_9GAMM</name>
<reference evidence="8 9" key="1">
    <citation type="submission" date="2017-02" db="EMBL/GenBank/DDBJ databases">
        <authorList>
            <person name="Peterson S.W."/>
        </authorList>
    </citation>
    <scope>NUCLEOTIDE SEQUENCE [LARGE SCALE GENOMIC DNA]</scope>
    <source>
        <strain evidence="8 9">ATCC 49788</strain>
    </source>
</reference>
<evidence type="ECO:0000256" key="4">
    <source>
        <dbReference type="ARBA" id="ARBA00023315"/>
    </source>
</evidence>
<comment type="similarity">
    <text evidence="1 5 6">Belongs to the acetyltransferase family. RimI subfamily.</text>
</comment>
<dbReference type="EC" id="2.3.1.266" evidence="5 6"/>
<evidence type="ECO:0000256" key="2">
    <source>
        <dbReference type="ARBA" id="ARBA00022490"/>
    </source>
</evidence>
<protein>
    <recommendedName>
        <fullName evidence="5 6">[Ribosomal protein bS18]-alanine N-acetyltransferase</fullName>
        <ecNumber evidence="5 6">2.3.1.266</ecNumber>
    </recommendedName>
</protein>
<feature type="domain" description="N-acetyltransferase" evidence="7">
    <location>
        <begin position="8"/>
        <end position="154"/>
    </location>
</feature>
<evidence type="ECO:0000256" key="6">
    <source>
        <dbReference type="RuleBase" id="RU363094"/>
    </source>
</evidence>
<dbReference type="PANTHER" id="PTHR43420:SF51">
    <property type="entry name" value="PEPTIDYL-LYSINE N-ACETYLTRANSFERASE YIAC"/>
    <property type="match status" value="1"/>
</dbReference>
<dbReference type="OrthoDB" id="9796919at2"/>
<keyword evidence="4 5" id="KW-0012">Acyltransferase</keyword>
<evidence type="ECO:0000259" key="7">
    <source>
        <dbReference type="PROSITE" id="PS51186"/>
    </source>
</evidence>
<dbReference type="AlphaFoldDB" id="A0A1T4WAN7"/>
<dbReference type="InterPro" id="IPR043690">
    <property type="entry name" value="RimI"/>
</dbReference>
<dbReference type="GO" id="GO:0008999">
    <property type="term" value="F:protein-N-terminal-alanine acetyltransferase activity"/>
    <property type="evidence" value="ECO:0007669"/>
    <property type="project" value="UniProtKB-UniRule"/>
</dbReference>